<accession>A0A9W8IAW2</accession>
<dbReference type="InterPro" id="IPR050335">
    <property type="entry name" value="ERT1_acuK_gluconeogen_tf"/>
</dbReference>
<keyword evidence="1" id="KW-0479">Metal-binding</keyword>
<feature type="compositionally biased region" description="Pro residues" evidence="3">
    <location>
        <begin position="358"/>
        <end position="368"/>
    </location>
</feature>
<sequence>MASASRPHSAAEIIDTSGGQTSPQDQRLRPPYSGGEEGQSSSDAPLRPKRAQVKNACVNCQRACKKCDSGRPCQRCIKYNLVDSCVDSKRKPRKKGIKRGPYKKRKKNNPEDEAALHNQPPETSLGESSIGMPLAGSSGANVTTPQAPAAAVAAAAVSRRSSVRATRTEQKKRQQRRLQQQKGNEERAPKPPVVLGPGAIPILHTDPVHDDEVSDESSSDVPLVIQQRSAAQAMAHGHTQYGMPPETPTSGLTMAFRSLDTGHRVSEPLSQHHGAISPPAARLSHPHHQPAAPYPQSTIGSIRLPPIESFDHAQALGSPPSTSSLAILTDVALGHTSSSLPPPLSVPAVRTHPAPQVMHPPLPQPPAQYPQHPHVSAEDTNQQSQLYPPSDDHHSRHTTSTAESDVSTNYASSFDSRQSPDINSRAYIRRLSHRLHHTHIEQESADS</sequence>
<feature type="compositionally biased region" description="Polar residues" evidence="3">
    <location>
        <begin position="378"/>
        <end position="387"/>
    </location>
</feature>
<feature type="compositionally biased region" description="Basic residues" evidence="3">
    <location>
        <begin position="90"/>
        <end position="107"/>
    </location>
</feature>
<feature type="region of interest" description="Disordered" evidence="3">
    <location>
        <begin position="87"/>
        <end position="195"/>
    </location>
</feature>
<dbReference type="InterPro" id="IPR001138">
    <property type="entry name" value="Zn2Cys6_DnaBD"/>
</dbReference>
<feature type="domain" description="Zn(2)-C6 fungal-type" evidence="4">
    <location>
        <begin position="56"/>
        <end position="87"/>
    </location>
</feature>
<gene>
    <name evidence="5" type="ORF">IWW36_001823</name>
</gene>
<dbReference type="InterPro" id="IPR036864">
    <property type="entry name" value="Zn2-C6_fun-type_DNA-bd_sf"/>
</dbReference>
<comment type="caution">
    <text evidence="5">The sequence shown here is derived from an EMBL/GenBank/DDBJ whole genome shotgun (WGS) entry which is preliminary data.</text>
</comment>
<proteinExistence type="predicted"/>
<dbReference type="GO" id="GO:0000981">
    <property type="term" value="F:DNA-binding transcription factor activity, RNA polymerase II-specific"/>
    <property type="evidence" value="ECO:0007669"/>
    <property type="project" value="InterPro"/>
</dbReference>
<name>A0A9W8IAW2_9FUNG</name>
<evidence type="ECO:0000313" key="6">
    <source>
        <dbReference type="Proteomes" id="UP001139887"/>
    </source>
</evidence>
<evidence type="ECO:0000259" key="4">
    <source>
        <dbReference type="PROSITE" id="PS50048"/>
    </source>
</evidence>
<dbReference type="GO" id="GO:0008270">
    <property type="term" value="F:zinc ion binding"/>
    <property type="evidence" value="ECO:0007669"/>
    <property type="project" value="InterPro"/>
</dbReference>
<feature type="compositionally biased region" description="Polar residues" evidence="3">
    <location>
        <begin position="398"/>
        <end position="421"/>
    </location>
</feature>
<dbReference type="PANTHER" id="PTHR47659">
    <property type="entry name" value="ZN(II)2CYS6 TRANSCRIPTION FACTOR (EUROFUNG)-RELATED"/>
    <property type="match status" value="1"/>
</dbReference>
<dbReference type="Proteomes" id="UP001139887">
    <property type="component" value="Unassembled WGS sequence"/>
</dbReference>
<feature type="region of interest" description="Disordered" evidence="3">
    <location>
        <begin position="342"/>
        <end position="421"/>
    </location>
</feature>
<dbReference type="EMBL" id="JANBUW010000030">
    <property type="protein sequence ID" value="KAJ2850507.1"/>
    <property type="molecule type" value="Genomic_DNA"/>
</dbReference>
<evidence type="ECO:0000256" key="1">
    <source>
        <dbReference type="ARBA" id="ARBA00022723"/>
    </source>
</evidence>
<organism evidence="5 6">
    <name type="scientific">Coemansia brasiliensis</name>
    <dbReference type="NCBI Taxonomy" id="2650707"/>
    <lineage>
        <taxon>Eukaryota</taxon>
        <taxon>Fungi</taxon>
        <taxon>Fungi incertae sedis</taxon>
        <taxon>Zoopagomycota</taxon>
        <taxon>Kickxellomycotina</taxon>
        <taxon>Kickxellomycetes</taxon>
        <taxon>Kickxellales</taxon>
        <taxon>Kickxellaceae</taxon>
        <taxon>Coemansia</taxon>
    </lineage>
</organism>
<keyword evidence="6" id="KW-1185">Reference proteome</keyword>
<dbReference type="SMART" id="SM00066">
    <property type="entry name" value="GAL4"/>
    <property type="match status" value="1"/>
</dbReference>
<reference evidence="5" key="1">
    <citation type="submission" date="2022-07" db="EMBL/GenBank/DDBJ databases">
        <title>Phylogenomic reconstructions and comparative analyses of Kickxellomycotina fungi.</title>
        <authorList>
            <person name="Reynolds N.K."/>
            <person name="Stajich J.E."/>
            <person name="Barry K."/>
            <person name="Grigoriev I.V."/>
            <person name="Crous P."/>
            <person name="Smith M.E."/>
        </authorList>
    </citation>
    <scope>NUCLEOTIDE SEQUENCE</scope>
    <source>
        <strain evidence="5">NRRL 1566</strain>
    </source>
</reference>
<dbReference type="AlphaFoldDB" id="A0A9W8IAW2"/>
<evidence type="ECO:0000256" key="3">
    <source>
        <dbReference type="SAM" id="MobiDB-lite"/>
    </source>
</evidence>
<dbReference type="PANTHER" id="PTHR47659:SF7">
    <property type="entry name" value="FUNGAL TRANSCRIPTIONAL REGULATORY PROTEIN, N-TERMINAL DOMAIN-CONTAINING PROTEIN"/>
    <property type="match status" value="1"/>
</dbReference>
<protein>
    <recommendedName>
        <fullName evidence="4">Zn(2)-C6 fungal-type domain-containing protein</fullName>
    </recommendedName>
</protein>
<keyword evidence="2" id="KW-0539">Nucleus</keyword>
<dbReference type="PROSITE" id="PS50048">
    <property type="entry name" value="ZN2_CY6_FUNGAL_2"/>
    <property type="match status" value="1"/>
</dbReference>
<dbReference type="SUPFAM" id="SSF57701">
    <property type="entry name" value="Zn2/Cys6 DNA-binding domain"/>
    <property type="match status" value="1"/>
</dbReference>
<dbReference type="Pfam" id="PF00172">
    <property type="entry name" value="Zn_clus"/>
    <property type="match status" value="1"/>
</dbReference>
<dbReference type="OrthoDB" id="5575144at2759"/>
<feature type="region of interest" description="Disordered" evidence="3">
    <location>
        <begin position="269"/>
        <end position="302"/>
    </location>
</feature>
<evidence type="ECO:0000256" key="2">
    <source>
        <dbReference type="ARBA" id="ARBA00023242"/>
    </source>
</evidence>
<dbReference type="CDD" id="cd00067">
    <property type="entry name" value="GAL4"/>
    <property type="match status" value="1"/>
</dbReference>
<feature type="compositionally biased region" description="Low complexity" evidence="3">
    <location>
        <begin position="149"/>
        <end position="165"/>
    </location>
</feature>
<feature type="region of interest" description="Disordered" evidence="3">
    <location>
        <begin position="1"/>
        <end position="49"/>
    </location>
</feature>
<evidence type="ECO:0000313" key="5">
    <source>
        <dbReference type="EMBL" id="KAJ2850507.1"/>
    </source>
</evidence>